<reference evidence="1 4" key="2">
    <citation type="submission" date="2019-07" db="EMBL/GenBank/DDBJ databases">
        <title>Whole genome shotgun sequence of Myxococcus fulvus NBRC 100333.</title>
        <authorList>
            <person name="Hosoyama A."/>
            <person name="Uohara A."/>
            <person name="Ohji S."/>
            <person name="Ichikawa N."/>
        </authorList>
    </citation>
    <scope>NUCLEOTIDE SEQUENCE [LARGE SCALE GENOMIC DNA]</scope>
    <source>
        <strain evidence="1 4">NBRC 100333</strain>
    </source>
</reference>
<evidence type="ECO:0000313" key="2">
    <source>
        <dbReference type="EMBL" id="SET98181.1"/>
    </source>
</evidence>
<evidence type="ECO:0000313" key="1">
    <source>
        <dbReference type="EMBL" id="GEN07191.1"/>
    </source>
</evidence>
<proteinExistence type="predicted"/>
<keyword evidence="3" id="KW-1185">Reference proteome</keyword>
<dbReference type="InterPro" id="IPR021655">
    <property type="entry name" value="Put_metal-bd"/>
</dbReference>
<dbReference type="Proteomes" id="UP000321514">
    <property type="component" value="Unassembled WGS sequence"/>
</dbReference>
<dbReference type="Pfam" id="PF11617">
    <property type="entry name" value="Cu-binding_MopE"/>
    <property type="match status" value="9"/>
</dbReference>
<evidence type="ECO:0000313" key="4">
    <source>
        <dbReference type="Proteomes" id="UP000321514"/>
    </source>
</evidence>
<organism evidence="1 4">
    <name type="scientific">Myxococcus fulvus</name>
    <dbReference type="NCBI Taxonomy" id="33"/>
    <lineage>
        <taxon>Bacteria</taxon>
        <taxon>Pseudomonadati</taxon>
        <taxon>Myxococcota</taxon>
        <taxon>Myxococcia</taxon>
        <taxon>Myxococcales</taxon>
        <taxon>Cystobacterineae</taxon>
        <taxon>Myxococcaceae</taxon>
        <taxon>Myxococcus</taxon>
    </lineage>
</organism>
<evidence type="ECO:0000313" key="3">
    <source>
        <dbReference type="Proteomes" id="UP000183760"/>
    </source>
</evidence>
<dbReference type="Proteomes" id="UP000183760">
    <property type="component" value="Unassembled WGS sequence"/>
</dbReference>
<accession>A0A511SZ74</accession>
<protein>
    <submittedName>
        <fullName evidence="2">Metal-binding motif-containing protein</fullName>
    </submittedName>
</protein>
<reference evidence="2 3" key="1">
    <citation type="submission" date="2016-10" db="EMBL/GenBank/DDBJ databases">
        <authorList>
            <person name="Varghese N."/>
            <person name="Submissions S."/>
        </authorList>
    </citation>
    <scope>NUCLEOTIDE SEQUENCE [LARGE SCALE GENOMIC DNA]</scope>
    <source>
        <strain evidence="2 3">DSM 16525</strain>
    </source>
</reference>
<comment type="caution">
    <text evidence="1">The sequence shown here is derived from an EMBL/GenBank/DDBJ whole genome shotgun (WGS) entry which is preliminary data.</text>
</comment>
<dbReference type="EMBL" id="FOIB01000004">
    <property type="protein sequence ID" value="SET98181.1"/>
    <property type="molecule type" value="Genomic_DNA"/>
</dbReference>
<sequence>MLPPPGCPDCEPEPICDPEICDGMDNDCDGQIDEGVRRTVYRDADGDGKGAGAAVQGCVDYGWVLNNTDCNDSNPSVWQAGRFYRDADGDGFGNPNQWLDSCGIPAGYVADATDCNDANAGVKPGVIKSCGVGECARTVQACVNGVEQACVPKPATAEICDKVDNNCNGVVDDLPPITCGTGYCQRTVAACADVCELVETNPNKPPVEVCEWMANSCTPGPARAETCNNIDDNCNGTVDDGVMTTYYRDNDSDGYGAGAPIGMACTVPGGAASNASDCNDNDFNVKPGAVKQCGVGECRVSVQACVNGVEQTCTPRPPGPEICDKSDNDCNGAVDDILTYCGVGACRRSAPACGNLCEMVQTNPNKPPVEVCEWGEYGLCTPGSPSAEVCANDIDEDCNGITDDSSNSAAWLTFYPDQDHDGHGTDWNSTRACYQPMGTVRTGGDCDDTRADMKPGAAEVCDGIDNNCSGTLDEGNVCDQSLCQ</sequence>
<dbReference type="STRING" id="1334629.MFUL124B02_37390"/>
<dbReference type="EMBL" id="BJXR01000023">
    <property type="protein sequence ID" value="GEN07191.1"/>
    <property type="molecule type" value="Genomic_DNA"/>
</dbReference>
<name>A0A511SZ74_MYXFU</name>
<gene>
    <name evidence="1" type="ORF">MFU01_22280</name>
    <name evidence="2" type="ORF">SAMN05443572_104184</name>
</gene>
<dbReference type="AlphaFoldDB" id="A0A511SZ74"/>
<dbReference type="RefSeq" id="WP_074953343.1">
    <property type="nucleotide sequence ID" value="NZ_BJXR01000023.1"/>
</dbReference>